<evidence type="ECO:0000313" key="14">
    <source>
        <dbReference type="Proteomes" id="UP000708208"/>
    </source>
</evidence>
<accession>A0A8J2KAS8</accession>
<dbReference type="PROSITE" id="PS50240">
    <property type="entry name" value="TRYPSIN_DOM"/>
    <property type="match status" value="1"/>
</dbReference>
<evidence type="ECO:0000256" key="1">
    <source>
        <dbReference type="ARBA" id="ARBA00022659"/>
    </source>
</evidence>
<dbReference type="PANTHER" id="PTHR24252">
    <property type="entry name" value="ACROSIN-RELATED"/>
    <property type="match status" value="1"/>
</dbReference>
<dbReference type="EC" id="3.4.21.84" evidence="9"/>
<evidence type="ECO:0000256" key="9">
    <source>
        <dbReference type="ARBA" id="ARBA00066707"/>
    </source>
</evidence>
<evidence type="ECO:0000256" key="5">
    <source>
        <dbReference type="ARBA" id="ARBA00022820"/>
    </source>
</evidence>
<dbReference type="GO" id="GO:0042381">
    <property type="term" value="P:hemolymph coagulation"/>
    <property type="evidence" value="ECO:0007669"/>
    <property type="project" value="UniProtKB-KW"/>
</dbReference>
<keyword evidence="5" id="KW-0353">Hemolymph clotting</keyword>
<evidence type="ECO:0000256" key="8">
    <source>
        <dbReference type="ARBA" id="ARBA00052079"/>
    </source>
</evidence>
<dbReference type="GO" id="GO:0006508">
    <property type="term" value="P:proteolysis"/>
    <property type="evidence" value="ECO:0007669"/>
    <property type="project" value="UniProtKB-KW"/>
</dbReference>
<dbReference type="InterPro" id="IPR001254">
    <property type="entry name" value="Trypsin_dom"/>
</dbReference>
<reference evidence="13" key="1">
    <citation type="submission" date="2021-06" db="EMBL/GenBank/DDBJ databases">
        <authorList>
            <person name="Hodson N. C."/>
            <person name="Mongue J. A."/>
            <person name="Jaron S. K."/>
        </authorList>
    </citation>
    <scope>NUCLEOTIDE SEQUENCE</scope>
</reference>
<dbReference type="SMART" id="SM00020">
    <property type="entry name" value="Tryp_SPc"/>
    <property type="match status" value="1"/>
</dbReference>
<dbReference type="CDD" id="cd00190">
    <property type="entry name" value="Tryp_SPc"/>
    <property type="match status" value="1"/>
</dbReference>
<dbReference type="Pfam" id="PF00089">
    <property type="entry name" value="Trypsin"/>
    <property type="match status" value="1"/>
</dbReference>
<evidence type="ECO:0000256" key="6">
    <source>
        <dbReference type="ARBA" id="ARBA00022825"/>
    </source>
</evidence>
<evidence type="ECO:0000256" key="7">
    <source>
        <dbReference type="ARBA" id="ARBA00023157"/>
    </source>
</evidence>
<feature type="domain" description="Peptidase S1" evidence="12">
    <location>
        <begin position="45"/>
        <end position="295"/>
    </location>
</feature>
<dbReference type="GO" id="GO:0004252">
    <property type="term" value="F:serine-type endopeptidase activity"/>
    <property type="evidence" value="ECO:0007669"/>
    <property type="project" value="InterPro"/>
</dbReference>
<dbReference type="PANTHER" id="PTHR24252:SF7">
    <property type="entry name" value="HYALIN"/>
    <property type="match status" value="1"/>
</dbReference>
<evidence type="ECO:0000256" key="11">
    <source>
        <dbReference type="SAM" id="SignalP"/>
    </source>
</evidence>
<evidence type="ECO:0000256" key="10">
    <source>
        <dbReference type="RuleBase" id="RU363034"/>
    </source>
</evidence>
<proteinExistence type="predicted"/>
<dbReference type="OrthoDB" id="9448935at2759"/>
<dbReference type="FunFam" id="2.40.10.10:FF:000120">
    <property type="entry name" value="Putative serine protease"/>
    <property type="match status" value="1"/>
</dbReference>
<keyword evidence="6 10" id="KW-0720">Serine protease</keyword>
<dbReference type="InterPro" id="IPR018114">
    <property type="entry name" value="TRYPSIN_HIS"/>
</dbReference>
<comment type="caution">
    <text evidence="13">The sequence shown here is derived from an EMBL/GenBank/DDBJ whole genome shotgun (WGS) entry which is preliminary data.</text>
</comment>
<sequence length="297" mass="33097">MFARKFFSLELIVLSFQIFGGVSSVTNLADVPCGLQKRDERSPKIVSGFLSKPHTYHGEFPWMVSIKFKEGQHFCGGFVINRNFILSAAHCFDSITEKFSKLSMMKAVVGEHHHLKKEEPVDAIDINFAKIIRHGQYDQFNLSHDIALLKLETALEWTPFVQPLCLPDSTEETKISYGTIAGWGRTGEREPASDVLLQATVPILDNSKCQQFFNLAQFKFLVNTFQFCAGRFFGGVDTCLGDSGGPLMIREKISSTEQMTALGIVSLGKGCGRVALPGIYTKIASYIPWIKDQVLSQ</sequence>
<keyword evidence="7" id="KW-1015">Disulfide bond</keyword>
<dbReference type="InterPro" id="IPR033116">
    <property type="entry name" value="TRYPSIN_SER"/>
</dbReference>
<dbReference type="AlphaFoldDB" id="A0A8J2KAS8"/>
<keyword evidence="4 10" id="KW-0378">Hydrolase</keyword>
<dbReference type="PROSITE" id="PS00135">
    <property type="entry name" value="TRYPSIN_SER"/>
    <property type="match status" value="1"/>
</dbReference>
<evidence type="ECO:0000256" key="4">
    <source>
        <dbReference type="ARBA" id="ARBA00022801"/>
    </source>
</evidence>
<comment type="catalytic activity">
    <reaction evidence="8">
        <text>Selective cleavage of 103-Arg-|-Ser-104 and 124-Ile-|-Ile-125 bonds in Limulus clotting factor B to form activated factor B. Cleavage of -Pro-Arg-|-Xaa- bonds in synthetic substrates.</text>
        <dbReference type="EC" id="3.4.21.84"/>
    </reaction>
</comment>
<dbReference type="PROSITE" id="PS00134">
    <property type="entry name" value="TRYPSIN_HIS"/>
    <property type="match status" value="1"/>
</dbReference>
<keyword evidence="1" id="KW-0768">Sushi</keyword>
<feature type="chain" id="PRO_5035156025" description="limulus clotting factor C" evidence="11">
    <location>
        <begin position="25"/>
        <end position="297"/>
    </location>
</feature>
<keyword evidence="2 10" id="KW-0645">Protease</keyword>
<dbReference type="EMBL" id="CAJVCH010237298">
    <property type="protein sequence ID" value="CAG7732778.1"/>
    <property type="molecule type" value="Genomic_DNA"/>
</dbReference>
<gene>
    <name evidence="13" type="ORF">AFUS01_LOCUS21267</name>
</gene>
<name>A0A8J2KAS8_9HEXA</name>
<evidence type="ECO:0000256" key="3">
    <source>
        <dbReference type="ARBA" id="ARBA00022729"/>
    </source>
</evidence>
<evidence type="ECO:0000259" key="12">
    <source>
        <dbReference type="PROSITE" id="PS50240"/>
    </source>
</evidence>
<feature type="signal peptide" evidence="11">
    <location>
        <begin position="1"/>
        <end position="24"/>
    </location>
</feature>
<dbReference type="Proteomes" id="UP000708208">
    <property type="component" value="Unassembled WGS sequence"/>
</dbReference>
<keyword evidence="14" id="KW-1185">Reference proteome</keyword>
<keyword evidence="3 11" id="KW-0732">Signal</keyword>
<organism evidence="13 14">
    <name type="scientific">Allacma fusca</name>
    <dbReference type="NCBI Taxonomy" id="39272"/>
    <lineage>
        <taxon>Eukaryota</taxon>
        <taxon>Metazoa</taxon>
        <taxon>Ecdysozoa</taxon>
        <taxon>Arthropoda</taxon>
        <taxon>Hexapoda</taxon>
        <taxon>Collembola</taxon>
        <taxon>Symphypleona</taxon>
        <taxon>Sminthuridae</taxon>
        <taxon>Allacma</taxon>
    </lineage>
</organism>
<evidence type="ECO:0000313" key="13">
    <source>
        <dbReference type="EMBL" id="CAG7732778.1"/>
    </source>
</evidence>
<protein>
    <recommendedName>
        <fullName evidence="9">limulus clotting factor C</fullName>
        <ecNumber evidence="9">3.4.21.84</ecNumber>
    </recommendedName>
</protein>
<evidence type="ECO:0000256" key="2">
    <source>
        <dbReference type="ARBA" id="ARBA00022670"/>
    </source>
</evidence>